<dbReference type="Proteomes" id="UP001202328">
    <property type="component" value="Unassembled WGS sequence"/>
</dbReference>
<dbReference type="EMBL" id="JAJJMB010016680">
    <property type="protein sequence ID" value="KAI3845264.1"/>
    <property type="molecule type" value="Genomic_DNA"/>
</dbReference>
<dbReference type="InterPro" id="IPR004873">
    <property type="entry name" value="BURP_dom"/>
</dbReference>
<evidence type="ECO:0000313" key="6">
    <source>
        <dbReference type="Proteomes" id="UP001202328"/>
    </source>
</evidence>
<dbReference type="SMART" id="SM01045">
    <property type="entry name" value="BURP"/>
    <property type="match status" value="1"/>
</dbReference>
<dbReference type="AlphaFoldDB" id="A0AAD4RYM0"/>
<feature type="chain" id="PRO_5041948749" description="BURP domain-containing protein" evidence="3">
    <location>
        <begin position="25"/>
        <end position="628"/>
    </location>
</feature>
<comment type="caution">
    <text evidence="5">The sequence shown here is derived from an EMBL/GenBank/DDBJ whole genome shotgun (WGS) entry which is preliminary data.</text>
</comment>
<evidence type="ECO:0000256" key="2">
    <source>
        <dbReference type="ARBA" id="ARBA00023180"/>
    </source>
</evidence>
<keyword evidence="6" id="KW-1185">Reference proteome</keyword>
<evidence type="ECO:0000259" key="4">
    <source>
        <dbReference type="PROSITE" id="PS51277"/>
    </source>
</evidence>
<reference evidence="5" key="1">
    <citation type="submission" date="2022-04" db="EMBL/GenBank/DDBJ databases">
        <title>A functionally conserved STORR gene fusion in Papaver species that diverged 16.8 million years ago.</title>
        <authorList>
            <person name="Catania T."/>
        </authorList>
    </citation>
    <scope>NUCLEOTIDE SEQUENCE</scope>
    <source>
        <strain evidence="5">S-188037</strain>
    </source>
</reference>
<feature type="domain" description="BURP" evidence="4">
    <location>
        <begin position="413"/>
        <end position="627"/>
    </location>
</feature>
<dbReference type="InterPro" id="IPR051897">
    <property type="entry name" value="PG-associated_BURP"/>
</dbReference>
<gene>
    <name evidence="5" type="ORF">MKW98_009330</name>
</gene>
<dbReference type="PROSITE" id="PS51277">
    <property type="entry name" value="BURP"/>
    <property type="match status" value="1"/>
</dbReference>
<accession>A0AAD4RYM0</accession>
<name>A0AAD4RYM0_9MAGN</name>
<proteinExistence type="predicted"/>
<sequence length="628" mass="69231">MNRLHFLFSFLLVLFSSSFLYVNGEKNPFTAKASLIRYWNLKISNNLPKPTFLISKASPLNAVDSSFYTKLADQNSLSIHLPSFCSSANLLCMTDLTPSLSKHSEDVSFTKYSERNFTNYGTNRLGGVDSFKNYSDDQNLAADSFRRYSRDSVGHSDKFSNYQPDGNVADTSFNSYATKATGGSGDFNNYNPNKNVPNLKFTSYADDGNGRVQEFTHYTDNVNAGDEKFTSYGKNGNAVTSGFSSYGKSSNVMGSTFQNYGESGNAANDSFTSYAFDTNNPQNNFNNYGAEGNAATEKFTSYREQANVGDDSFTSYAKKSNSAKVDFINYGKSFNEGSDKFSGYGQKASNQQIGFAIYGINNSFTDYKDKKSISFAQYTKRTSSGIITSSLMEGHGHGHSGSTVNRWVEPGKFFRESNLKSGNVMPMPDITDKMPKRSFLPRSISSKLPFSSSKISELKSIFHADENSTMEGILKNTVGECERVPSEGETKKCVGSIEDMIDFATSALGQNVVVRSTESVKGSQQDIMIGQVKGINGGQVTKSVSCHQSLFPYLVYYCHSVPKVRVYEAEILDAKTKEKINKGTAICHVDTSSWSPTHGAFLALGSKPGKIEVCHWIFENDMTWARAD</sequence>
<keyword evidence="2" id="KW-0325">Glycoprotein</keyword>
<dbReference type="PANTHER" id="PTHR31458:SF2">
    <property type="entry name" value="POLYGALACTURONASE 1 BETA-LIKE PROTEIN 2"/>
    <property type="match status" value="1"/>
</dbReference>
<evidence type="ECO:0000256" key="3">
    <source>
        <dbReference type="SAM" id="SignalP"/>
    </source>
</evidence>
<dbReference type="Pfam" id="PF03181">
    <property type="entry name" value="BURP"/>
    <property type="match status" value="1"/>
</dbReference>
<dbReference type="PANTHER" id="PTHR31458">
    <property type="entry name" value="POLYGALACTURONASE 1 BETA-LIKE PROTEIN 2"/>
    <property type="match status" value="1"/>
</dbReference>
<organism evidence="5 6">
    <name type="scientific">Papaver atlanticum</name>
    <dbReference type="NCBI Taxonomy" id="357466"/>
    <lineage>
        <taxon>Eukaryota</taxon>
        <taxon>Viridiplantae</taxon>
        <taxon>Streptophyta</taxon>
        <taxon>Embryophyta</taxon>
        <taxon>Tracheophyta</taxon>
        <taxon>Spermatophyta</taxon>
        <taxon>Magnoliopsida</taxon>
        <taxon>Ranunculales</taxon>
        <taxon>Papaveraceae</taxon>
        <taxon>Papaveroideae</taxon>
        <taxon>Papaver</taxon>
    </lineage>
</organism>
<protein>
    <recommendedName>
        <fullName evidence="4">BURP domain-containing protein</fullName>
    </recommendedName>
</protein>
<evidence type="ECO:0000313" key="5">
    <source>
        <dbReference type="EMBL" id="KAI3845264.1"/>
    </source>
</evidence>
<feature type="signal peptide" evidence="3">
    <location>
        <begin position="1"/>
        <end position="24"/>
    </location>
</feature>
<keyword evidence="1 3" id="KW-0732">Signal</keyword>
<evidence type="ECO:0000256" key="1">
    <source>
        <dbReference type="ARBA" id="ARBA00022729"/>
    </source>
</evidence>